<reference evidence="2" key="1">
    <citation type="submission" date="2015-06" db="EMBL/GenBank/DDBJ databases">
        <authorList>
            <person name="Bertelli C."/>
        </authorList>
    </citation>
    <scope>NUCLEOTIDE SEQUENCE [LARGE SCALE GENOMIC DNA]</scope>
    <source>
        <strain evidence="2">CRIB-30</strain>
    </source>
</reference>
<dbReference type="InterPro" id="IPR036770">
    <property type="entry name" value="Ankyrin_rpt-contain_sf"/>
</dbReference>
<evidence type="ECO:0000313" key="1">
    <source>
        <dbReference type="EMBL" id="CRX39560.1"/>
    </source>
</evidence>
<dbReference type="SUPFAM" id="SSF48403">
    <property type="entry name" value="Ankyrin repeat"/>
    <property type="match status" value="1"/>
</dbReference>
<dbReference type="RefSeq" id="WP_098039419.1">
    <property type="nucleotide sequence ID" value="NZ_CWGJ01000028.1"/>
</dbReference>
<evidence type="ECO:0000313" key="2">
    <source>
        <dbReference type="Proteomes" id="UP000220251"/>
    </source>
</evidence>
<organism evidence="1 2">
    <name type="scientific">Estrella lausannensis</name>
    <dbReference type="NCBI Taxonomy" id="483423"/>
    <lineage>
        <taxon>Bacteria</taxon>
        <taxon>Pseudomonadati</taxon>
        <taxon>Chlamydiota</taxon>
        <taxon>Chlamydiia</taxon>
        <taxon>Parachlamydiales</taxon>
        <taxon>Candidatus Criblamydiaceae</taxon>
        <taxon>Estrella</taxon>
    </lineage>
</organism>
<proteinExistence type="predicted"/>
<keyword evidence="2" id="KW-1185">Reference proteome</keyword>
<name>A0A0H5E882_9BACT</name>
<protein>
    <submittedName>
        <fullName evidence="1">Uncharacterized protein</fullName>
    </submittedName>
</protein>
<dbReference type="EMBL" id="CWGJ01000028">
    <property type="protein sequence ID" value="CRX39560.1"/>
    <property type="molecule type" value="Genomic_DNA"/>
</dbReference>
<dbReference type="Proteomes" id="UP000220251">
    <property type="component" value="Unassembled WGS sequence"/>
</dbReference>
<sequence length="693" mass="79466">MQVNFFLPISNTPSLTTADQTAATNRKAYQPRFARLDPPLKKLRIDAVVQQNLTRDPLSGTTALHIALKRGEYDTALAQIKQHIGVDVSEYATGFTPLHCLCYYPWNREHFFNLLSLLLKKGCASNAKSHCNSTFLDCLARSWNFKTSDYKEIFKLIAGSNHIFYHPHQELPLFLLKCAATPNTPVSERIDAILSYFSYIPVVYRQSAAEKLFFQLLSSHQYDESQLAELIEKLLEGLRGTFIPALARDSYGGNLIQAYLIFGNPFSNPKEKARIVKTLKENGVDIHNCHQGDSLFQNIIRLQWPFQMKKELLQQLLNVGISWSVSVRTYEEIPHYKPDHVMLIEYLLTCSLPGHEISDLVQIYYKNNWYREYLLLKLIANCFSSNSEWRFTYSKVSLTGALTSWIDFYHWLETESKQFYGAVTQSGDSLESLLRQVESLVNEEAKKLIQQIDPSQWNPILRETGELLSRAYCKNFHANSPLPRHKNGELLALIPSLRTTKINFNHMIGLLFKPGEILFCNKGDDLTKRAGISRHSRPQEKIDTIFQEAVRGVNLYPFIREHFPERIEDEAGKESPYVVSQKPQATGNCPVASLSSLEFGILITLIQQALPEADQNSIVEIAKNIKKVHRLERRKTLIREYELFHQQEGLGLPSYLPFMNNLRLEALKEPILRVNQEEKDIEKSVPLLGSEDK</sequence>
<dbReference type="AlphaFoldDB" id="A0A0H5E882"/>
<accession>A0A0H5E882</accession>
<gene>
    <name evidence="1" type="ORF">ELAC_2240</name>
</gene>
<dbReference type="OrthoDB" id="22636at2"/>
<dbReference type="Gene3D" id="1.25.40.20">
    <property type="entry name" value="Ankyrin repeat-containing domain"/>
    <property type="match status" value="1"/>
</dbReference>